<sequence length="428" mass="47084">MYEEDDNAHSSYLNNNSNNSNNNNSNNNNNNNNNTNTNTNTTNNNNISNNNNNNSNGDNYKKTAKLVQLHERNARHFEAIPEDREGTLEHSRNDLSVEEGQRQMHFLGGISKNKAIKKQLQQRANSNSNNNGNETQSHNHNHNNNNNNNHNNHHHNNNNHNNNNHNNHNNHNHNHNHSHNYVPKTTSLQTDFNPSNSTSSFSIKSSMISSSSSSSSTLSSSSSSSSPSSSLVPPTSSSFSYNSDFAKKDDLTRPTLQDTNNVNNIEVAATSTTTTTTTTNTNTNTTSAASAPASASAIATATATKHMDTIPLYDRVIPLTKAYSDPLSGPSMAFPGAYIEQDMGASFHTKLKTAAFKATANIDHNTLYPSQSSHLLDISNDSFSFRSKQSPISVMSMPPGIPDFVIKNLPHLKKQYVRSFSKKKKGEK</sequence>
<feature type="compositionally biased region" description="Polar residues" evidence="1">
    <location>
        <begin position="183"/>
        <end position="194"/>
    </location>
</feature>
<feature type="compositionally biased region" description="Low complexity" evidence="1">
    <location>
        <begin position="268"/>
        <end position="288"/>
    </location>
</feature>
<dbReference type="Proteomes" id="UP000023152">
    <property type="component" value="Unassembled WGS sequence"/>
</dbReference>
<gene>
    <name evidence="2" type="ORF">RFI_31480</name>
</gene>
<proteinExistence type="predicted"/>
<feature type="compositionally biased region" description="Low complexity" evidence="1">
    <location>
        <begin position="158"/>
        <end position="167"/>
    </location>
</feature>
<name>X6LWD6_RETFI</name>
<feature type="compositionally biased region" description="Basic residues" evidence="1">
    <location>
        <begin position="168"/>
        <end position="178"/>
    </location>
</feature>
<feature type="compositionally biased region" description="Low complexity" evidence="1">
    <location>
        <begin position="195"/>
        <end position="240"/>
    </location>
</feature>
<dbReference type="AlphaFoldDB" id="X6LWD6"/>
<organism evidence="2 3">
    <name type="scientific">Reticulomyxa filosa</name>
    <dbReference type="NCBI Taxonomy" id="46433"/>
    <lineage>
        <taxon>Eukaryota</taxon>
        <taxon>Sar</taxon>
        <taxon>Rhizaria</taxon>
        <taxon>Retaria</taxon>
        <taxon>Foraminifera</taxon>
        <taxon>Monothalamids</taxon>
        <taxon>Reticulomyxidae</taxon>
        <taxon>Reticulomyxa</taxon>
    </lineage>
</organism>
<feature type="compositionally biased region" description="Low complexity" evidence="1">
    <location>
        <begin position="14"/>
        <end position="56"/>
    </location>
</feature>
<evidence type="ECO:0000313" key="3">
    <source>
        <dbReference type="Proteomes" id="UP000023152"/>
    </source>
</evidence>
<feature type="region of interest" description="Disordered" evidence="1">
    <location>
        <begin position="119"/>
        <end position="288"/>
    </location>
</feature>
<evidence type="ECO:0000256" key="1">
    <source>
        <dbReference type="SAM" id="MobiDB-lite"/>
    </source>
</evidence>
<protein>
    <submittedName>
        <fullName evidence="2">Uncharacterized protein</fullName>
    </submittedName>
</protein>
<dbReference type="EMBL" id="ASPP01027662">
    <property type="protein sequence ID" value="ETO05914.1"/>
    <property type="molecule type" value="Genomic_DNA"/>
</dbReference>
<feature type="compositionally biased region" description="Low complexity" evidence="1">
    <location>
        <begin position="125"/>
        <end position="150"/>
    </location>
</feature>
<dbReference type="OMA" id="CITIDDG"/>
<reference evidence="2 3" key="1">
    <citation type="journal article" date="2013" name="Curr. Biol.">
        <title>The Genome of the Foraminiferan Reticulomyxa filosa.</title>
        <authorList>
            <person name="Glockner G."/>
            <person name="Hulsmann N."/>
            <person name="Schleicher M."/>
            <person name="Noegel A.A."/>
            <person name="Eichinger L."/>
            <person name="Gallinger C."/>
            <person name="Pawlowski J."/>
            <person name="Sierra R."/>
            <person name="Euteneuer U."/>
            <person name="Pillet L."/>
            <person name="Moustafa A."/>
            <person name="Platzer M."/>
            <person name="Groth M."/>
            <person name="Szafranski K."/>
            <person name="Schliwa M."/>
        </authorList>
    </citation>
    <scope>NUCLEOTIDE SEQUENCE [LARGE SCALE GENOMIC DNA]</scope>
</reference>
<evidence type="ECO:0000313" key="2">
    <source>
        <dbReference type="EMBL" id="ETO05914.1"/>
    </source>
</evidence>
<accession>X6LWD6</accession>
<keyword evidence="3" id="KW-1185">Reference proteome</keyword>
<feature type="compositionally biased region" description="Polar residues" evidence="1">
    <location>
        <begin position="254"/>
        <end position="264"/>
    </location>
</feature>
<feature type="region of interest" description="Disordered" evidence="1">
    <location>
        <begin position="1"/>
        <end position="60"/>
    </location>
</feature>
<comment type="caution">
    <text evidence="2">The sequence shown here is derived from an EMBL/GenBank/DDBJ whole genome shotgun (WGS) entry which is preliminary data.</text>
</comment>